<reference evidence="2 3" key="1">
    <citation type="submission" date="2006-02" db="EMBL/GenBank/DDBJ databases">
        <authorList>
            <person name="Waterbury J."/>
            <person name="Ferriera S."/>
            <person name="Johnson J."/>
            <person name="Kravitz S."/>
            <person name="Halpern A."/>
            <person name="Remington K."/>
            <person name="Beeson K."/>
            <person name="Tran B."/>
            <person name="Rogers Y.-H."/>
            <person name="Friedman R."/>
            <person name="Venter J.C."/>
        </authorList>
    </citation>
    <scope>NUCLEOTIDE SEQUENCE [LARGE SCALE GENOMIC DNA]</scope>
    <source>
        <strain evidence="2 3">Nb-231</strain>
    </source>
</reference>
<evidence type="ECO:0000313" key="2">
    <source>
        <dbReference type="EMBL" id="EAR23420.1"/>
    </source>
</evidence>
<accession>A4BM82</accession>
<dbReference type="AlphaFoldDB" id="A4BM82"/>
<feature type="transmembrane region" description="Helical" evidence="1">
    <location>
        <begin position="82"/>
        <end position="103"/>
    </location>
</feature>
<feature type="transmembrane region" description="Helical" evidence="1">
    <location>
        <begin position="115"/>
        <end position="134"/>
    </location>
</feature>
<evidence type="ECO:0000256" key="1">
    <source>
        <dbReference type="SAM" id="Phobius"/>
    </source>
</evidence>
<proteinExistence type="predicted"/>
<feature type="transmembrane region" description="Helical" evidence="1">
    <location>
        <begin position="197"/>
        <end position="221"/>
    </location>
</feature>
<dbReference type="Proteomes" id="UP000003374">
    <property type="component" value="Unassembled WGS sequence"/>
</dbReference>
<sequence>MNSSNDADRPILADLVDLSVQVDRDAGLTPSELRRRDRPIGQKLAHLTGKPQGQLRQWLREISQNRPSQAGATAVKTLHRMALILSAVGLIIGWGAALAIFAYDGTRPVNVVNVLAAFVGVQLLLLLLTAIVALPRNLLQRLPGARPVQDLLGWLSPGRLVPVAARYLPAEHRLALEAALGRHKASHMAYGQVQKWLILRFSQILAIAFNIGALAGCLYLVTVSDLAFGWSTTLTVDSQSFHSLITQLAWPWRSWLPGAVPSIEVIDATRYFRFDHGILPNAPDGSTDVAALGQWWPFLLMAIACYGLLPRLGLFVLSQWRLDAALKTALVHAPGALQILDRMNRALVETAATEPEVRMKSGAIQEVPFPAHGLDRNRTNAYLINWAGINAEEEQFDNLFRRTMGVAVERMLYAGRMDSIDEDERTIDEVSSAAHNPPILVAVKSWEPPLLDFMDFLDALRTAVGSERLITVTPIMLDQKREFIPADPDDLDVWKKRLQSRGDSRIDFQPLSAEAA</sequence>
<name>A4BM82_9GAMM</name>
<keyword evidence="1" id="KW-0812">Transmembrane</keyword>
<keyword evidence="3" id="KW-1185">Reference proteome</keyword>
<protein>
    <recommendedName>
        <fullName evidence="4">DUF2868 domain-containing protein</fullName>
    </recommendedName>
</protein>
<dbReference type="EMBL" id="AAOF01000001">
    <property type="protein sequence ID" value="EAR23420.1"/>
    <property type="molecule type" value="Genomic_DNA"/>
</dbReference>
<comment type="caution">
    <text evidence="2">The sequence shown here is derived from an EMBL/GenBank/DDBJ whole genome shotgun (WGS) entry which is preliminary data.</text>
</comment>
<dbReference type="eggNOG" id="ENOG5032R7W">
    <property type="taxonomic scope" value="Bacteria"/>
</dbReference>
<dbReference type="Pfam" id="PF11067">
    <property type="entry name" value="DUF2868"/>
    <property type="match status" value="1"/>
</dbReference>
<organism evidence="2 3">
    <name type="scientific">Nitrococcus mobilis Nb-231</name>
    <dbReference type="NCBI Taxonomy" id="314278"/>
    <lineage>
        <taxon>Bacteria</taxon>
        <taxon>Pseudomonadati</taxon>
        <taxon>Pseudomonadota</taxon>
        <taxon>Gammaproteobacteria</taxon>
        <taxon>Chromatiales</taxon>
        <taxon>Ectothiorhodospiraceae</taxon>
        <taxon>Nitrococcus</taxon>
    </lineage>
</organism>
<dbReference type="STRING" id="314278.NB231_16408"/>
<dbReference type="HOGENOM" id="CLU_019171_0_0_6"/>
<keyword evidence="1" id="KW-1133">Transmembrane helix</keyword>
<keyword evidence="1" id="KW-0472">Membrane</keyword>
<gene>
    <name evidence="2" type="ORF">NB231_16408</name>
</gene>
<dbReference type="RefSeq" id="WP_005004695.1">
    <property type="nucleotide sequence ID" value="NZ_CH672427.1"/>
</dbReference>
<feature type="transmembrane region" description="Helical" evidence="1">
    <location>
        <begin position="295"/>
        <end position="317"/>
    </location>
</feature>
<evidence type="ECO:0008006" key="4">
    <source>
        <dbReference type="Google" id="ProtNLM"/>
    </source>
</evidence>
<dbReference type="OrthoDB" id="7056210at2"/>
<evidence type="ECO:0000313" key="3">
    <source>
        <dbReference type="Proteomes" id="UP000003374"/>
    </source>
</evidence>
<dbReference type="InterPro" id="IPR021296">
    <property type="entry name" value="DUF2868"/>
</dbReference>